<dbReference type="InterPro" id="IPR010115">
    <property type="entry name" value="FbiA/CofD"/>
</dbReference>
<dbReference type="EMBL" id="JAAMFM010000004">
    <property type="protein sequence ID" value="NVM94317.1"/>
    <property type="molecule type" value="Genomic_DNA"/>
</dbReference>
<dbReference type="GO" id="GO:0000287">
    <property type="term" value="F:magnesium ion binding"/>
    <property type="evidence" value="ECO:0007669"/>
    <property type="project" value="InterPro"/>
</dbReference>
<dbReference type="AlphaFoldDB" id="A0A7Y7IFK8"/>
<evidence type="ECO:0000256" key="2">
    <source>
        <dbReference type="ARBA" id="ARBA00022842"/>
    </source>
</evidence>
<dbReference type="InterPro" id="IPR038136">
    <property type="entry name" value="CofD-like_dom_sf"/>
</dbReference>
<reference evidence="3 4" key="1">
    <citation type="submission" date="2020-02" db="EMBL/GenBank/DDBJ databases">
        <title>Genome sequence of strain AETb3-4.</title>
        <authorList>
            <person name="Gao J."/>
            <person name="Zhang X."/>
        </authorList>
    </citation>
    <scope>NUCLEOTIDE SEQUENCE [LARGE SCALE GENOMIC DNA]</scope>
    <source>
        <strain evidence="3 4">AETb3-4</strain>
    </source>
</reference>
<organism evidence="3 4">
    <name type="scientific">Arthrobacter wenxiniae</name>
    <dbReference type="NCBI Taxonomy" id="2713570"/>
    <lineage>
        <taxon>Bacteria</taxon>
        <taxon>Bacillati</taxon>
        <taxon>Actinomycetota</taxon>
        <taxon>Actinomycetes</taxon>
        <taxon>Micrococcales</taxon>
        <taxon>Micrococcaceae</taxon>
        <taxon>Arthrobacter</taxon>
    </lineage>
</organism>
<gene>
    <name evidence="3" type="ORF">G6034_05220</name>
</gene>
<name>A0A7Y7IFK8_9MICC</name>
<evidence type="ECO:0000313" key="3">
    <source>
        <dbReference type="EMBL" id="NVM94317.1"/>
    </source>
</evidence>
<dbReference type="EC" id="2.7.8.28" evidence="3"/>
<dbReference type="HAMAP" id="MF_01257">
    <property type="entry name" value="CofD"/>
    <property type="match status" value="1"/>
</dbReference>
<dbReference type="Gene3D" id="1.10.8.240">
    <property type="entry name" value="CofD-like domain"/>
    <property type="match status" value="1"/>
</dbReference>
<dbReference type="Pfam" id="PF01933">
    <property type="entry name" value="CofD"/>
    <property type="match status" value="1"/>
</dbReference>
<keyword evidence="1 3" id="KW-0808">Transferase</keyword>
<proteinExistence type="inferred from homology"/>
<keyword evidence="2" id="KW-0460">Magnesium</keyword>
<dbReference type="PANTHER" id="PTHR43007:SF1">
    <property type="entry name" value="2-PHOSPHO-L-LACTATE TRANSFERASE"/>
    <property type="match status" value="1"/>
</dbReference>
<evidence type="ECO:0000313" key="4">
    <source>
        <dbReference type="Proteomes" id="UP000543556"/>
    </source>
</evidence>
<keyword evidence="4" id="KW-1185">Reference proteome</keyword>
<dbReference type="SUPFAM" id="SSF142338">
    <property type="entry name" value="CofD-like"/>
    <property type="match status" value="1"/>
</dbReference>
<dbReference type="PANTHER" id="PTHR43007">
    <property type="entry name" value="2-PHOSPHO-L-LACTATE TRANSFERASE"/>
    <property type="match status" value="1"/>
</dbReference>
<dbReference type="InterPro" id="IPR002882">
    <property type="entry name" value="CofD"/>
</dbReference>
<dbReference type="Proteomes" id="UP000543556">
    <property type="component" value="Unassembled WGS sequence"/>
</dbReference>
<comment type="caution">
    <text evidence="3">The sequence shown here is derived from an EMBL/GenBank/DDBJ whole genome shotgun (WGS) entry which is preliminary data.</text>
</comment>
<protein>
    <submittedName>
        <fullName evidence="3">2-phospho-L-lactate transferase</fullName>
        <ecNumber evidence="3">2.7.8.28</ecNumber>
    </submittedName>
</protein>
<dbReference type="GO" id="GO:0043743">
    <property type="term" value="F:LPPG:FO 2-phospho-L-lactate transferase activity"/>
    <property type="evidence" value="ECO:0007669"/>
    <property type="project" value="UniProtKB-EC"/>
</dbReference>
<sequence>MNIVVLTGGVGGAKFLLGVKSALGWSPFGDRPASARDHVAAVVNTADDIRLNGLQICPDLDSCMYTLSGASDLARGWGQSDETWVVSTELAAYGADAPWFSLGDKDIATHIVRTRMLAEGAPLSEVTAALTERRRTGVQLLPMTDGRVATVVDVDEPALAIGTAPARISLHFQEWWVRYRATLPPHRIRVDGAEDSRPAPEVLEAIEAADLILIAPSNPVVSIGTILSVPGIRSALQAASAPIIGVSPIIGGAPLRGYADVCLAAINVACSAEGVGRLYGARAEGGILDGYLVAPGETFKLPGVRVVEAPLLMTDPAATAEMVRQCIELGALMDPRAGK</sequence>
<accession>A0A7Y7IFK8</accession>
<evidence type="ECO:0000256" key="1">
    <source>
        <dbReference type="ARBA" id="ARBA00022679"/>
    </source>
</evidence>
<dbReference type="NCBIfam" id="TIGR01819">
    <property type="entry name" value="F420_cofD"/>
    <property type="match status" value="1"/>
</dbReference>
<dbReference type="Gene3D" id="3.40.50.10680">
    <property type="entry name" value="CofD-like domains"/>
    <property type="match status" value="1"/>
</dbReference>